<protein>
    <recommendedName>
        <fullName evidence="3">Nitrogen regulatory protein P-II</fullName>
    </recommendedName>
</protein>
<sequence>MKLLVFVLNNTDKLDELMVELSEAGIRGATIIESSGMAQVLTHSGEDDPLIAYLRSIMDPAKDNNKTILFVSEEDEIVTIREVIKKVIGDLSEPQTGILFTIPIDFTDGIKKEPKA</sequence>
<gene>
    <name evidence="1" type="ORF">H8710_12505</name>
</gene>
<accession>A0A926E5Y9</accession>
<keyword evidence="2" id="KW-1185">Reference proteome</keyword>
<dbReference type="Pfam" id="PF00543">
    <property type="entry name" value="P-II"/>
    <property type="match status" value="1"/>
</dbReference>
<dbReference type="SUPFAM" id="SSF54913">
    <property type="entry name" value="GlnB-like"/>
    <property type="match status" value="1"/>
</dbReference>
<dbReference type="AlphaFoldDB" id="A0A926E5Y9"/>
<dbReference type="InterPro" id="IPR015867">
    <property type="entry name" value="N-reg_PII/ATP_PRibTrfase_C"/>
</dbReference>
<dbReference type="GO" id="GO:0030234">
    <property type="term" value="F:enzyme regulator activity"/>
    <property type="evidence" value="ECO:0007669"/>
    <property type="project" value="InterPro"/>
</dbReference>
<reference evidence="1" key="1">
    <citation type="submission" date="2020-08" db="EMBL/GenBank/DDBJ databases">
        <title>Genome public.</title>
        <authorList>
            <person name="Liu C."/>
            <person name="Sun Q."/>
        </authorList>
    </citation>
    <scope>NUCLEOTIDE SEQUENCE</scope>
    <source>
        <strain evidence="1">NSJ-33</strain>
    </source>
</reference>
<proteinExistence type="predicted"/>
<name>A0A926E5Y9_9FIRM</name>
<dbReference type="GO" id="GO:0006808">
    <property type="term" value="P:regulation of nitrogen utilization"/>
    <property type="evidence" value="ECO:0007669"/>
    <property type="project" value="InterPro"/>
</dbReference>
<dbReference type="Proteomes" id="UP000610760">
    <property type="component" value="Unassembled WGS sequence"/>
</dbReference>
<dbReference type="EMBL" id="JACRSV010000005">
    <property type="protein sequence ID" value="MBC8560887.1"/>
    <property type="molecule type" value="Genomic_DNA"/>
</dbReference>
<dbReference type="InterPro" id="IPR011322">
    <property type="entry name" value="N-reg_PII-like_a/b"/>
</dbReference>
<dbReference type="InterPro" id="IPR002187">
    <property type="entry name" value="N-reg_PII"/>
</dbReference>
<dbReference type="RefSeq" id="WP_249296182.1">
    <property type="nucleotide sequence ID" value="NZ_JACRSV010000005.1"/>
</dbReference>
<organism evidence="1 2">
    <name type="scientific">Fumia xinanensis</name>
    <dbReference type="NCBI Taxonomy" id="2763659"/>
    <lineage>
        <taxon>Bacteria</taxon>
        <taxon>Bacillati</taxon>
        <taxon>Bacillota</taxon>
        <taxon>Clostridia</taxon>
        <taxon>Eubacteriales</taxon>
        <taxon>Oscillospiraceae</taxon>
        <taxon>Fumia</taxon>
    </lineage>
</organism>
<evidence type="ECO:0008006" key="3">
    <source>
        <dbReference type="Google" id="ProtNLM"/>
    </source>
</evidence>
<dbReference type="Gene3D" id="3.30.70.120">
    <property type="match status" value="1"/>
</dbReference>
<evidence type="ECO:0000313" key="2">
    <source>
        <dbReference type="Proteomes" id="UP000610760"/>
    </source>
</evidence>
<comment type="caution">
    <text evidence="1">The sequence shown here is derived from an EMBL/GenBank/DDBJ whole genome shotgun (WGS) entry which is preliminary data.</text>
</comment>
<evidence type="ECO:0000313" key="1">
    <source>
        <dbReference type="EMBL" id="MBC8560887.1"/>
    </source>
</evidence>